<dbReference type="InterPro" id="IPR016300">
    <property type="entry name" value="ATPase_ArsA/GET3"/>
</dbReference>
<comment type="similarity">
    <text evidence="1">Belongs to the arsA ATPase family.</text>
</comment>
<name>A0ABW3S8H4_9BACL</name>
<dbReference type="NCBIfam" id="TIGR04291">
    <property type="entry name" value="arsen_driv_ArsA"/>
    <property type="match status" value="1"/>
</dbReference>
<dbReference type="Gene3D" id="3.40.50.300">
    <property type="entry name" value="P-loop containing nucleotide triphosphate hydrolases"/>
    <property type="match status" value="2"/>
</dbReference>
<dbReference type="SMART" id="SM00382">
    <property type="entry name" value="AAA"/>
    <property type="match status" value="2"/>
</dbReference>
<evidence type="ECO:0000256" key="1">
    <source>
        <dbReference type="ARBA" id="ARBA00011040"/>
    </source>
</evidence>
<dbReference type="InterPro" id="IPR027541">
    <property type="entry name" value="Ars_ATPase"/>
</dbReference>
<evidence type="ECO:0000313" key="3">
    <source>
        <dbReference type="EMBL" id="MFD1180893.1"/>
    </source>
</evidence>
<dbReference type="Pfam" id="PF02374">
    <property type="entry name" value="ArsA_ATPase"/>
    <property type="match status" value="2"/>
</dbReference>
<feature type="domain" description="AAA+ ATPase" evidence="2">
    <location>
        <begin position="12"/>
        <end position="231"/>
    </location>
</feature>
<dbReference type="InterPro" id="IPR025723">
    <property type="entry name" value="ArsA/GET3_ATPase-like"/>
</dbReference>
<evidence type="ECO:0000313" key="4">
    <source>
        <dbReference type="Proteomes" id="UP001597211"/>
    </source>
</evidence>
<comment type="caution">
    <text evidence="3">The sequence shown here is derived from an EMBL/GenBank/DDBJ whole genome shotgun (WGS) entry which is preliminary data.</text>
</comment>
<dbReference type="RefSeq" id="WP_240267696.1">
    <property type="nucleotide sequence ID" value="NZ_JAKSXN010000003.1"/>
</dbReference>
<accession>A0ABW3S8H4</accession>
<dbReference type="NCBIfam" id="TIGR00345">
    <property type="entry name" value="GET3_arsA_TRC40"/>
    <property type="match status" value="1"/>
</dbReference>
<proteinExistence type="inferred from homology"/>
<dbReference type="PIRSF" id="PIRSF001327">
    <property type="entry name" value="Arsenical_pump-driving_ATPase"/>
    <property type="match status" value="1"/>
</dbReference>
<dbReference type="EMBL" id="JBHTKZ010000006">
    <property type="protein sequence ID" value="MFD1180893.1"/>
    <property type="molecule type" value="Genomic_DNA"/>
</dbReference>
<dbReference type="PANTHER" id="PTHR10803">
    <property type="entry name" value="ARSENICAL PUMP-DRIVING ATPASE ARSENITE-TRANSLOCATING ATPASE"/>
    <property type="match status" value="1"/>
</dbReference>
<evidence type="ECO:0000259" key="2">
    <source>
        <dbReference type="SMART" id="SM00382"/>
    </source>
</evidence>
<keyword evidence="4" id="KW-1185">Reference proteome</keyword>
<dbReference type="CDD" id="cd02035">
    <property type="entry name" value="ArsA"/>
    <property type="match status" value="2"/>
</dbReference>
<dbReference type="InterPro" id="IPR027417">
    <property type="entry name" value="P-loop_NTPase"/>
</dbReference>
<reference evidence="4" key="1">
    <citation type="journal article" date="2019" name="Int. J. Syst. Evol. Microbiol.">
        <title>The Global Catalogue of Microorganisms (GCM) 10K type strain sequencing project: providing services to taxonomists for standard genome sequencing and annotation.</title>
        <authorList>
            <consortium name="The Broad Institute Genomics Platform"/>
            <consortium name="The Broad Institute Genome Sequencing Center for Infectious Disease"/>
            <person name="Wu L."/>
            <person name="Ma J."/>
        </authorList>
    </citation>
    <scope>NUCLEOTIDE SEQUENCE [LARGE SCALE GENOMIC DNA]</scope>
    <source>
        <strain evidence="4">CCUG 48216</strain>
    </source>
</reference>
<dbReference type="PANTHER" id="PTHR10803:SF3">
    <property type="entry name" value="ATPASE GET3"/>
    <property type="match status" value="1"/>
</dbReference>
<dbReference type="Proteomes" id="UP001597211">
    <property type="component" value="Unassembled WGS sequence"/>
</dbReference>
<organism evidence="3 4">
    <name type="scientific">Paenibacillus timonensis</name>
    <dbReference type="NCBI Taxonomy" id="225915"/>
    <lineage>
        <taxon>Bacteria</taxon>
        <taxon>Bacillati</taxon>
        <taxon>Bacillota</taxon>
        <taxon>Bacilli</taxon>
        <taxon>Bacillales</taxon>
        <taxon>Paenibacillaceae</taxon>
        <taxon>Paenibacillus</taxon>
    </lineage>
</organism>
<feature type="domain" description="AAA+ ATPase" evidence="2">
    <location>
        <begin position="328"/>
        <end position="525"/>
    </location>
</feature>
<sequence length="588" mass="64213">MDTIPFQPKSLVTPFLFFTGKGGVGKTSIASATAIQLAKSGKRVLIVSTDPASNLDDVFQIQLQADPKAIPGIQGLYAANLDPEEAARMYREKVVGPYRGILPEAAIANIEEQLSGACTVEIAAFDEFSKLLAAPEVQDRYDHIVLDTAPTGHTLRLLQLPKAWTGFLEDSQHGASCLGPLSGLGDKKDLYAETVAALADSIRTTLILVARPDHAALAEAARAAHELQEIGIQNQQLVLNGLLMEPGEDTTAQLYRNRQDAALEQMPDALKKLPVTMVPLNSRGLTGVSALETMFQNQPETLKLEKTDDSVVYPEHLAHLLEQLSAKSRGVIMTMGKGGVGKTTIAAAIAVGLADKGFNVHLTTTDPAAHLEFAMGQSHHHHRLVLSRIDPKMVTEQYKQEVLAQNASHLDEEGIALLQEDLASPCTEEIAVFRAFSEAVEKASDGFIVLDTAPTGHTLLLLDAAEAYHREVLRSKGEIPDHVRHLLPRLRNPDETDVVIVTLPEATPVLEAERLQEDLRRAGIEPRWWVVNQSWQSVNTSHPVLFNRTLAEKAWLERVGDIAHYYTVVPWKANEPVGEQQLRAFVGG</sequence>
<gene>
    <name evidence="3" type="primary">arsA</name>
    <name evidence="3" type="ORF">ACFQ2Z_05940</name>
</gene>
<dbReference type="InterPro" id="IPR003593">
    <property type="entry name" value="AAA+_ATPase"/>
</dbReference>
<protein>
    <submittedName>
        <fullName evidence="3">Arsenical pump-driving ATPase</fullName>
    </submittedName>
</protein>
<dbReference type="SUPFAM" id="SSF52540">
    <property type="entry name" value="P-loop containing nucleoside triphosphate hydrolases"/>
    <property type="match status" value="2"/>
</dbReference>